<dbReference type="GO" id="GO:0016747">
    <property type="term" value="F:acyltransferase activity, transferring groups other than amino-acyl groups"/>
    <property type="evidence" value="ECO:0007669"/>
    <property type="project" value="InterPro"/>
</dbReference>
<dbReference type="PROSITE" id="PS51186">
    <property type="entry name" value="GNAT"/>
    <property type="match status" value="1"/>
</dbReference>
<sequence length="154" mass="17189">MRARIRDGRPADAAAVLALEAVFATDRMSARSIRRFLARPGTVLVAEMEGEIVGALVFLLRRNSRWARIYSVVVHPARRGLGLGRRLVLAAEARARRAGCVGMSLEVRTDNLPAQRLYRALGYADHAQLARYYDDGAPGIRLRKPFGRIVEHNR</sequence>
<dbReference type="STRING" id="1076937.SAMN04488120_10755"/>
<evidence type="ECO:0000256" key="2">
    <source>
        <dbReference type="ARBA" id="ARBA00023315"/>
    </source>
</evidence>
<name>A0A1I2JGT5_9GAMM</name>
<keyword evidence="1 4" id="KW-0808">Transferase</keyword>
<evidence type="ECO:0000256" key="1">
    <source>
        <dbReference type="ARBA" id="ARBA00022679"/>
    </source>
</evidence>
<evidence type="ECO:0000313" key="5">
    <source>
        <dbReference type="Proteomes" id="UP000199771"/>
    </source>
</evidence>
<dbReference type="Pfam" id="PF00583">
    <property type="entry name" value="Acetyltransf_1"/>
    <property type="match status" value="1"/>
</dbReference>
<dbReference type="InterPro" id="IPR000182">
    <property type="entry name" value="GNAT_dom"/>
</dbReference>
<keyword evidence="5" id="KW-1185">Reference proteome</keyword>
<protein>
    <submittedName>
        <fullName evidence="4">Acetyltransferase (GNAT) family protein</fullName>
    </submittedName>
</protein>
<keyword evidence="2" id="KW-0012">Acyltransferase</keyword>
<organism evidence="4 5">
    <name type="scientific">Fontimonas thermophila</name>
    <dbReference type="NCBI Taxonomy" id="1076937"/>
    <lineage>
        <taxon>Bacteria</taxon>
        <taxon>Pseudomonadati</taxon>
        <taxon>Pseudomonadota</taxon>
        <taxon>Gammaproteobacteria</taxon>
        <taxon>Nevskiales</taxon>
        <taxon>Nevskiaceae</taxon>
        <taxon>Fontimonas</taxon>
    </lineage>
</organism>
<dbReference type="InterPro" id="IPR016181">
    <property type="entry name" value="Acyl_CoA_acyltransferase"/>
</dbReference>
<dbReference type="InterPro" id="IPR050832">
    <property type="entry name" value="Bact_Acetyltransf"/>
</dbReference>
<dbReference type="Proteomes" id="UP000199771">
    <property type="component" value="Unassembled WGS sequence"/>
</dbReference>
<evidence type="ECO:0000259" key="3">
    <source>
        <dbReference type="PROSITE" id="PS51186"/>
    </source>
</evidence>
<proteinExistence type="predicted"/>
<reference evidence="4 5" key="1">
    <citation type="submission" date="2016-10" db="EMBL/GenBank/DDBJ databases">
        <authorList>
            <person name="de Groot N.N."/>
        </authorList>
    </citation>
    <scope>NUCLEOTIDE SEQUENCE [LARGE SCALE GENOMIC DNA]</scope>
    <source>
        <strain evidence="4 5">DSM 23609</strain>
    </source>
</reference>
<feature type="domain" description="N-acetyltransferase" evidence="3">
    <location>
        <begin position="3"/>
        <end position="147"/>
    </location>
</feature>
<dbReference type="EMBL" id="FOOC01000007">
    <property type="protein sequence ID" value="SFF53063.1"/>
    <property type="molecule type" value="Genomic_DNA"/>
</dbReference>
<accession>A0A1I2JGT5</accession>
<evidence type="ECO:0000313" key="4">
    <source>
        <dbReference type="EMBL" id="SFF53063.1"/>
    </source>
</evidence>
<gene>
    <name evidence="4" type="ORF">SAMN04488120_10755</name>
</gene>
<dbReference type="PANTHER" id="PTHR43877">
    <property type="entry name" value="AMINOALKYLPHOSPHONATE N-ACETYLTRANSFERASE-RELATED-RELATED"/>
    <property type="match status" value="1"/>
</dbReference>
<dbReference type="AlphaFoldDB" id="A0A1I2JGT5"/>
<dbReference type="SUPFAM" id="SSF55729">
    <property type="entry name" value="Acyl-CoA N-acyltransferases (Nat)"/>
    <property type="match status" value="1"/>
</dbReference>
<dbReference type="Gene3D" id="3.40.630.30">
    <property type="match status" value="1"/>
</dbReference>